<dbReference type="Proteomes" id="UP000295096">
    <property type="component" value="Unassembled WGS sequence"/>
</dbReference>
<evidence type="ECO:0000313" key="3">
    <source>
        <dbReference type="Proteomes" id="UP000295096"/>
    </source>
</evidence>
<feature type="non-terminal residue" evidence="2">
    <location>
        <position position="54"/>
    </location>
</feature>
<organism evidence="2 3">
    <name type="scientific">Dankookia rubra</name>
    <dbReference type="NCBI Taxonomy" id="1442381"/>
    <lineage>
        <taxon>Bacteria</taxon>
        <taxon>Pseudomonadati</taxon>
        <taxon>Pseudomonadota</taxon>
        <taxon>Alphaproteobacteria</taxon>
        <taxon>Acetobacterales</taxon>
        <taxon>Roseomonadaceae</taxon>
        <taxon>Dankookia</taxon>
    </lineage>
</organism>
<protein>
    <submittedName>
        <fullName evidence="2">IS66 family transposase</fullName>
    </submittedName>
</protein>
<feature type="compositionally biased region" description="Basic and acidic residues" evidence="1">
    <location>
        <begin position="37"/>
        <end position="47"/>
    </location>
</feature>
<feature type="region of interest" description="Disordered" evidence="1">
    <location>
        <begin position="20"/>
        <end position="54"/>
    </location>
</feature>
<dbReference type="EMBL" id="SMSJ01000381">
    <property type="protein sequence ID" value="TDH49263.1"/>
    <property type="molecule type" value="Genomic_DNA"/>
</dbReference>
<gene>
    <name evidence="2" type="ORF">E2C06_37060</name>
</gene>
<proteinExistence type="predicted"/>
<evidence type="ECO:0000256" key="1">
    <source>
        <dbReference type="SAM" id="MobiDB-lite"/>
    </source>
</evidence>
<keyword evidence="3" id="KW-1185">Reference proteome</keyword>
<evidence type="ECO:0000313" key="2">
    <source>
        <dbReference type="EMBL" id="TDH49263.1"/>
    </source>
</evidence>
<dbReference type="AlphaFoldDB" id="A0A4R5PUY9"/>
<comment type="caution">
    <text evidence="2">The sequence shown here is derived from an EMBL/GenBank/DDBJ whole genome shotgun (WGS) entry which is preliminary data.</text>
</comment>
<reference evidence="2 3" key="1">
    <citation type="journal article" date="2016" name="J. Microbiol.">
        <title>Dankookia rubra gen. nov., sp. nov., an alphaproteobacterium isolated from sediment of a shallow stream.</title>
        <authorList>
            <person name="Kim W.H."/>
            <person name="Kim D.H."/>
            <person name="Kang K."/>
            <person name="Ahn T.Y."/>
        </authorList>
    </citation>
    <scope>NUCLEOTIDE SEQUENCE [LARGE SCALE GENOMIC DNA]</scope>
    <source>
        <strain evidence="2 3">JCM30602</strain>
    </source>
</reference>
<accession>A0A4R5PUY9</accession>
<name>A0A4R5PUY9_9PROT</name>
<sequence length="54" mass="6128">MQRDALERLSKAELIELALRLQRPEKTSRTSSQPPSTDRKERRERAKPGGAKPG</sequence>